<dbReference type="KEGG" id="dgg:DGI_2379"/>
<evidence type="ECO:0000256" key="2">
    <source>
        <dbReference type="ARBA" id="ARBA00022692"/>
    </source>
</evidence>
<name>T2GDE3_MEGG1</name>
<evidence type="ECO:0000313" key="6">
    <source>
        <dbReference type="EMBL" id="AGW14131.1"/>
    </source>
</evidence>
<keyword evidence="4 5" id="KW-0472">Membrane</keyword>
<evidence type="ECO:0000313" key="7">
    <source>
        <dbReference type="Proteomes" id="UP000016587"/>
    </source>
</evidence>
<reference evidence="7" key="2">
    <citation type="submission" date="2013-07" db="EMBL/GenBank/DDBJ databases">
        <authorList>
            <person name="Morais-Silva F.O."/>
            <person name="Rezende A.M."/>
            <person name="Pimentel C."/>
            <person name="Resende D.M."/>
            <person name="Santos C.I."/>
            <person name="Clemente C."/>
            <person name="de Oliveira L.M."/>
            <person name="da Silva S.M."/>
            <person name="Costa D.A."/>
            <person name="Varela-Raposo A."/>
            <person name="Horacio E.C.A."/>
            <person name="Matos M."/>
            <person name="Flores O."/>
            <person name="Ruiz J.C."/>
            <person name="Rodrigues-Pousada C."/>
        </authorList>
    </citation>
    <scope>NUCLEOTIDE SEQUENCE [LARGE SCALE GENOMIC DNA]</scope>
    <source>
        <strain evidence="7">ATCC 19364 / DSM 1382 / NCIMB 9332 / VKM B-1759</strain>
    </source>
</reference>
<dbReference type="HOGENOM" id="CLU_125939_4_1_7"/>
<dbReference type="STRING" id="1121448.DGI_2379"/>
<dbReference type="Proteomes" id="UP000016587">
    <property type="component" value="Chromosome"/>
</dbReference>
<evidence type="ECO:0008006" key="8">
    <source>
        <dbReference type="Google" id="ProtNLM"/>
    </source>
</evidence>
<dbReference type="AlphaFoldDB" id="T2GDE3"/>
<organism evidence="6 7">
    <name type="scientific">Megalodesulfovibrio gigas (strain ATCC 19364 / DSM 1382 / NCIMB 9332 / VKM B-1759)</name>
    <name type="common">Desulfovibrio gigas</name>
    <dbReference type="NCBI Taxonomy" id="1121448"/>
    <lineage>
        <taxon>Bacteria</taxon>
        <taxon>Pseudomonadati</taxon>
        <taxon>Thermodesulfobacteriota</taxon>
        <taxon>Desulfovibrionia</taxon>
        <taxon>Desulfovibrionales</taxon>
        <taxon>Desulfovibrionaceae</taxon>
        <taxon>Megalodesulfovibrio</taxon>
    </lineage>
</organism>
<keyword evidence="2 5" id="KW-0812">Transmembrane</keyword>
<gene>
    <name evidence="6" type="ORF">DGI_2379</name>
</gene>
<dbReference type="RefSeq" id="WP_021761111.1">
    <property type="nucleotide sequence ID" value="NC_022444.1"/>
</dbReference>
<dbReference type="GO" id="GO:0016020">
    <property type="term" value="C:membrane"/>
    <property type="evidence" value="ECO:0007669"/>
    <property type="project" value="UniProtKB-SubCell"/>
</dbReference>
<dbReference type="OrthoDB" id="5460937at2"/>
<protein>
    <recommendedName>
        <fullName evidence="8">Toxin secretion/phage lysis holin</fullName>
    </recommendedName>
</protein>
<dbReference type="Pfam" id="PF05105">
    <property type="entry name" value="Phage_holin_4_1"/>
    <property type="match status" value="1"/>
</dbReference>
<proteinExistence type="predicted"/>
<dbReference type="InterPro" id="IPR006480">
    <property type="entry name" value="Phage_holin_4_1"/>
</dbReference>
<comment type="subcellular location">
    <subcellularLocation>
        <location evidence="1">Membrane</location>
        <topology evidence="1">Multi-pass membrane protein</topology>
    </subcellularLocation>
</comment>
<reference evidence="6 7" key="1">
    <citation type="journal article" date="2013" name="J. Bacteriol.">
        <title>Roles of HynAB and Ech, the only two hydrogenases found in the model sulfate reducer Desulfovibrio gigas.</title>
        <authorList>
            <person name="Morais-Silva F.O."/>
            <person name="Santos C.I."/>
            <person name="Rodrigues R."/>
            <person name="Pereira I.A."/>
            <person name="Rodrigues-Pousada C."/>
        </authorList>
    </citation>
    <scope>NUCLEOTIDE SEQUENCE [LARGE SCALE GENOMIC DNA]</scope>
    <source>
        <strain evidence="7">ATCC 19364 / DSM 1382 / NCIMB 9332 / VKM B-1759</strain>
    </source>
</reference>
<keyword evidence="7" id="KW-1185">Reference proteome</keyword>
<dbReference type="PATRIC" id="fig|1121448.10.peg.2332"/>
<evidence type="ECO:0000256" key="5">
    <source>
        <dbReference type="SAM" id="Phobius"/>
    </source>
</evidence>
<feature type="transmembrane region" description="Helical" evidence="5">
    <location>
        <begin position="36"/>
        <end position="53"/>
    </location>
</feature>
<dbReference type="EMBL" id="CP006585">
    <property type="protein sequence ID" value="AGW14131.1"/>
    <property type="molecule type" value="Genomic_DNA"/>
</dbReference>
<evidence type="ECO:0000256" key="3">
    <source>
        <dbReference type="ARBA" id="ARBA00022989"/>
    </source>
</evidence>
<evidence type="ECO:0000256" key="1">
    <source>
        <dbReference type="ARBA" id="ARBA00004141"/>
    </source>
</evidence>
<keyword evidence="3 5" id="KW-1133">Transmembrane helix</keyword>
<accession>T2GDE3</accession>
<feature type="transmembrane region" description="Helical" evidence="5">
    <location>
        <begin position="73"/>
        <end position="94"/>
    </location>
</feature>
<dbReference type="eggNOG" id="COG4824">
    <property type="taxonomic scope" value="Bacteria"/>
</dbReference>
<evidence type="ECO:0000256" key="4">
    <source>
        <dbReference type="ARBA" id="ARBA00023136"/>
    </source>
</evidence>
<sequence>MVRDMIEQWRTLADHCGVKSALAAAGAYLVGPVDAVVWGLVTLLVLDFALGFGRAWTAGTLSGRRMLHGAGKFVLFGLAVVMGHVLDAMFLAGIGLEFPVTCRNLIIVYLALSESLSICEHLACLNVPLPARLVARLKCYRDEISNTESASRPAGRPRA</sequence>